<feature type="transmembrane region" description="Helical" evidence="7">
    <location>
        <begin position="553"/>
        <end position="576"/>
    </location>
</feature>
<reference evidence="10 11" key="1">
    <citation type="journal article" date="2019" name="Sci. Rep.">
        <title>Comparative genomics of chytrid fungi reveal insights into the obligate biotrophic and pathogenic lifestyle of Synchytrium endobioticum.</title>
        <authorList>
            <person name="van de Vossenberg B.T.L.H."/>
            <person name="Warris S."/>
            <person name="Nguyen H.D.T."/>
            <person name="van Gent-Pelzer M.P.E."/>
            <person name="Joly D.L."/>
            <person name="van de Geest H.C."/>
            <person name="Bonants P.J.M."/>
            <person name="Smith D.S."/>
            <person name="Levesque C.A."/>
            <person name="van der Lee T.A.J."/>
        </authorList>
    </citation>
    <scope>NUCLEOTIDE SEQUENCE [LARGE SCALE GENOMIC DNA]</scope>
    <source>
        <strain evidence="10 11">CBS 809.83</strain>
    </source>
</reference>
<keyword evidence="11" id="KW-1185">Reference proteome</keyword>
<gene>
    <name evidence="10" type="ORF">PhCBS80983_g01349</name>
</gene>
<feature type="transmembrane region" description="Helical" evidence="7">
    <location>
        <begin position="676"/>
        <end position="693"/>
    </location>
</feature>
<evidence type="ECO:0000256" key="2">
    <source>
        <dbReference type="ARBA" id="ARBA00022692"/>
    </source>
</evidence>
<feature type="region of interest" description="Disordered" evidence="6">
    <location>
        <begin position="164"/>
        <end position="183"/>
    </location>
</feature>
<evidence type="ECO:0000259" key="9">
    <source>
        <dbReference type="Pfam" id="PF12821"/>
    </source>
</evidence>
<comment type="subcellular location">
    <subcellularLocation>
        <location evidence="1">Membrane</location>
        <topology evidence="1">Multi-pass membrane protein</topology>
    </subcellularLocation>
</comment>
<dbReference type="InterPro" id="IPR024528">
    <property type="entry name" value="ThrE_2"/>
</dbReference>
<feature type="compositionally biased region" description="Low complexity" evidence="6">
    <location>
        <begin position="108"/>
        <end position="119"/>
    </location>
</feature>
<evidence type="ECO:0000313" key="10">
    <source>
        <dbReference type="EMBL" id="TPX61100.1"/>
    </source>
</evidence>
<dbReference type="EMBL" id="QEAQ01000010">
    <property type="protein sequence ID" value="TPX61100.1"/>
    <property type="molecule type" value="Genomic_DNA"/>
</dbReference>
<sequence length="747" mass="81346">MSNKETFIRRRSTGASAISGVDNSPESVDEDPDPRGLGKAESDDSVNTQHVSSLEALIKPQAATDAEDPEPRDLSGTTHGAGEARVKWEDQLGGEKPNDGSVEQGHRPSQLPPFSLSPSTASFPDNHPPQRLRFDDGPGLLIARPLRKIISTAEIPRRASTLSNAPRKAGHEHVPQIAEESDTDAASIYSGARRDLPAEEPHGGCHFNSHCAGCPSRAPTTEAGDLAPVSRQISINGSLFSFLPGPRRQQSTFTTNSVFTSAVNPNRPAYGGDVERTTSMTEDEILDLHDHIYDADQTYTDLADKPPRRHWKSTVTMFTGLSKAQRVRTRDFLMSLTRAFAKYGAPSHRIEYMMELVALALEQPASFVVIPGVIWISFGDEDHQSTTHLIKVSLSWHMWKLSLVNQLCKSVIAGEMDISNAINRLGEIAAEHSYPVWCEWLTYPTISFIICVLGFGGTWIDAVVACVLGALVGCVNVFSSRIREFTHLIPFLAALFCSFASRCLMTILLAYYPTFCYHHVPVVLSSLVMMMPGLSITISLIEIATKNMVSGTVRLFSALFHAMLLGFGISAGRALVSWSPSDLEAAIPGCGDSQLSPLWSFVLYPPLCACFICSFNAHRKQWLHVSVVATLGWISYLALSIPKQFQSSAGQIVPNALAAFVIGVASNIYARLTKDVAVPAIIVGIVQLVPGSMGVRATLGFFGEQRTDSMQVVFEMLMIGMSIGIGLFMASLAVFPVKGPRYKYMTV</sequence>
<evidence type="ECO:0000313" key="11">
    <source>
        <dbReference type="Proteomes" id="UP000318582"/>
    </source>
</evidence>
<comment type="similarity">
    <text evidence="5">Belongs to the ThrE exporter (TC 2.A.79) family.</text>
</comment>
<evidence type="ECO:0000256" key="5">
    <source>
        <dbReference type="ARBA" id="ARBA00034125"/>
    </source>
</evidence>
<dbReference type="GO" id="GO:0016020">
    <property type="term" value="C:membrane"/>
    <property type="evidence" value="ECO:0007669"/>
    <property type="project" value="UniProtKB-SubCell"/>
</dbReference>
<organism evidence="10 11">
    <name type="scientific">Powellomyces hirtus</name>
    <dbReference type="NCBI Taxonomy" id="109895"/>
    <lineage>
        <taxon>Eukaryota</taxon>
        <taxon>Fungi</taxon>
        <taxon>Fungi incertae sedis</taxon>
        <taxon>Chytridiomycota</taxon>
        <taxon>Chytridiomycota incertae sedis</taxon>
        <taxon>Chytridiomycetes</taxon>
        <taxon>Spizellomycetales</taxon>
        <taxon>Powellomycetaceae</taxon>
        <taxon>Powellomyces</taxon>
    </lineage>
</organism>
<feature type="transmembrane region" description="Helical" evidence="7">
    <location>
        <begin position="491"/>
        <end position="512"/>
    </location>
</feature>
<feature type="transmembrane region" description="Helical" evidence="7">
    <location>
        <begin position="518"/>
        <end position="541"/>
    </location>
</feature>
<evidence type="ECO:0000256" key="4">
    <source>
        <dbReference type="ARBA" id="ARBA00023136"/>
    </source>
</evidence>
<evidence type="ECO:0000256" key="1">
    <source>
        <dbReference type="ARBA" id="ARBA00004141"/>
    </source>
</evidence>
<evidence type="ECO:0000256" key="6">
    <source>
        <dbReference type="SAM" id="MobiDB-lite"/>
    </source>
</evidence>
<feature type="compositionally biased region" description="Polar residues" evidence="6">
    <location>
        <begin position="13"/>
        <end position="26"/>
    </location>
</feature>
<accession>A0A507EDC3</accession>
<feature type="transmembrane region" description="Helical" evidence="7">
    <location>
        <begin position="446"/>
        <end position="479"/>
    </location>
</feature>
<protein>
    <recommendedName>
        <fullName evidence="12">Threonine/serine exporter-like N-terminal domain-containing protein</fullName>
    </recommendedName>
</protein>
<feature type="region of interest" description="Disordered" evidence="6">
    <location>
        <begin position="1"/>
        <end position="137"/>
    </location>
</feature>
<evidence type="ECO:0000256" key="3">
    <source>
        <dbReference type="ARBA" id="ARBA00022989"/>
    </source>
</evidence>
<dbReference type="Proteomes" id="UP000318582">
    <property type="component" value="Unassembled WGS sequence"/>
</dbReference>
<dbReference type="Pfam" id="PF06738">
    <property type="entry name" value="ThrE"/>
    <property type="match status" value="1"/>
</dbReference>
<name>A0A507EDC3_9FUNG</name>
<keyword evidence="4 7" id="KW-0472">Membrane</keyword>
<feature type="compositionally biased region" description="Basic and acidic residues" evidence="6">
    <location>
        <begin position="33"/>
        <end position="42"/>
    </location>
</feature>
<feature type="domain" description="Threonine/Serine exporter ThrE" evidence="9">
    <location>
        <begin position="608"/>
        <end position="732"/>
    </location>
</feature>
<dbReference type="InterPro" id="IPR010619">
    <property type="entry name" value="ThrE-like_N"/>
</dbReference>
<feature type="domain" description="Threonine/serine exporter-like N-terminal" evidence="8">
    <location>
        <begin position="331"/>
        <end position="575"/>
    </location>
</feature>
<feature type="transmembrane region" description="Helical" evidence="7">
    <location>
        <begin position="651"/>
        <end position="669"/>
    </location>
</feature>
<proteinExistence type="inferred from homology"/>
<dbReference type="STRING" id="109895.A0A507EDC3"/>
<evidence type="ECO:0000256" key="7">
    <source>
        <dbReference type="SAM" id="Phobius"/>
    </source>
</evidence>
<feature type="transmembrane region" description="Helical" evidence="7">
    <location>
        <begin position="713"/>
        <end position="735"/>
    </location>
</feature>
<dbReference type="AlphaFoldDB" id="A0A507EDC3"/>
<evidence type="ECO:0008006" key="12">
    <source>
        <dbReference type="Google" id="ProtNLM"/>
    </source>
</evidence>
<dbReference type="GO" id="GO:0022857">
    <property type="term" value="F:transmembrane transporter activity"/>
    <property type="evidence" value="ECO:0007669"/>
    <property type="project" value="InterPro"/>
</dbReference>
<dbReference type="Pfam" id="PF12821">
    <property type="entry name" value="ThrE_2"/>
    <property type="match status" value="1"/>
</dbReference>
<evidence type="ECO:0000259" key="8">
    <source>
        <dbReference type="Pfam" id="PF06738"/>
    </source>
</evidence>
<comment type="caution">
    <text evidence="10">The sequence shown here is derived from an EMBL/GenBank/DDBJ whole genome shotgun (WGS) entry which is preliminary data.</text>
</comment>
<dbReference type="PANTHER" id="PTHR31082">
    <property type="entry name" value="PHEROMONE-REGULATED MEMBRANE PROTEIN 10"/>
    <property type="match status" value="1"/>
</dbReference>
<keyword evidence="3 7" id="KW-1133">Transmembrane helix</keyword>
<feature type="transmembrane region" description="Helical" evidence="7">
    <location>
        <begin position="596"/>
        <end position="615"/>
    </location>
</feature>
<dbReference type="InterPro" id="IPR051361">
    <property type="entry name" value="ThrE/Ser_Exporter"/>
</dbReference>
<feature type="transmembrane region" description="Helical" evidence="7">
    <location>
        <begin position="622"/>
        <end position="639"/>
    </location>
</feature>
<dbReference type="PANTHER" id="PTHR31082:SF4">
    <property type="entry name" value="PHEROMONE-REGULATED MEMBRANE PROTEIN 10"/>
    <property type="match status" value="1"/>
</dbReference>
<keyword evidence="2 7" id="KW-0812">Transmembrane</keyword>